<evidence type="ECO:0000313" key="2">
    <source>
        <dbReference type="Proteomes" id="UP000807504"/>
    </source>
</evidence>
<dbReference type="AlphaFoldDB" id="A0A8T0E9L9"/>
<proteinExistence type="predicted"/>
<name>A0A8T0E9L9_ARGBR</name>
<reference evidence="1" key="1">
    <citation type="journal article" date="2020" name="bioRxiv">
        <title>Chromosome-level reference genome of the European wasp spider Argiope bruennichi: a resource for studies on range expansion and evolutionary adaptation.</title>
        <authorList>
            <person name="Sheffer M.M."/>
            <person name="Hoppe A."/>
            <person name="Krehenwinkel H."/>
            <person name="Uhl G."/>
            <person name="Kuss A.W."/>
            <person name="Jensen L."/>
            <person name="Jensen C."/>
            <person name="Gillespie R.G."/>
            <person name="Hoff K.J."/>
            <person name="Prost S."/>
        </authorList>
    </citation>
    <scope>NUCLEOTIDE SEQUENCE</scope>
</reference>
<sequence>MAILGEAFKADLQNLTENLGVVVGASSTVLGIKTAIQAMPNFEKEVDYIKELLETLRTARLEVESWLAEERRWAAE</sequence>
<evidence type="ECO:0000313" key="1">
    <source>
        <dbReference type="EMBL" id="KAF8769822.1"/>
    </source>
</evidence>
<dbReference type="EMBL" id="JABXBU010002228">
    <property type="protein sequence ID" value="KAF8769822.1"/>
    <property type="molecule type" value="Genomic_DNA"/>
</dbReference>
<keyword evidence="2" id="KW-1185">Reference proteome</keyword>
<reference evidence="1" key="2">
    <citation type="submission" date="2020-06" db="EMBL/GenBank/DDBJ databases">
        <authorList>
            <person name="Sheffer M."/>
        </authorList>
    </citation>
    <scope>NUCLEOTIDE SEQUENCE</scope>
</reference>
<accession>A0A8T0E9L9</accession>
<organism evidence="1 2">
    <name type="scientific">Argiope bruennichi</name>
    <name type="common">Wasp spider</name>
    <name type="synonym">Aranea bruennichi</name>
    <dbReference type="NCBI Taxonomy" id="94029"/>
    <lineage>
        <taxon>Eukaryota</taxon>
        <taxon>Metazoa</taxon>
        <taxon>Ecdysozoa</taxon>
        <taxon>Arthropoda</taxon>
        <taxon>Chelicerata</taxon>
        <taxon>Arachnida</taxon>
        <taxon>Araneae</taxon>
        <taxon>Araneomorphae</taxon>
        <taxon>Entelegynae</taxon>
        <taxon>Araneoidea</taxon>
        <taxon>Araneidae</taxon>
        <taxon>Argiope</taxon>
    </lineage>
</organism>
<dbReference type="Proteomes" id="UP000807504">
    <property type="component" value="Unassembled WGS sequence"/>
</dbReference>
<protein>
    <submittedName>
        <fullName evidence="1">Uncharacterized protein</fullName>
    </submittedName>
</protein>
<comment type="caution">
    <text evidence="1">The sequence shown here is derived from an EMBL/GenBank/DDBJ whole genome shotgun (WGS) entry which is preliminary data.</text>
</comment>
<gene>
    <name evidence="1" type="ORF">HNY73_017429</name>
</gene>